<gene>
    <name evidence="1" type="ORF">EAUS1353_LOCUS2049</name>
</gene>
<accession>A0A7S1TLZ8</accession>
<organism evidence="1">
    <name type="scientific">Erythrolobus australicus</name>
    <dbReference type="NCBI Taxonomy" id="1077150"/>
    <lineage>
        <taxon>Eukaryota</taxon>
        <taxon>Rhodophyta</taxon>
        <taxon>Bangiophyceae</taxon>
        <taxon>Porphyridiales</taxon>
        <taxon>Porphyridiaceae</taxon>
        <taxon>Erythrolobus</taxon>
    </lineage>
</organism>
<protein>
    <submittedName>
        <fullName evidence="1">Uncharacterized protein</fullName>
    </submittedName>
</protein>
<proteinExistence type="predicted"/>
<reference evidence="1" key="1">
    <citation type="submission" date="2021-01" db="EMBL/GenBank/DDBJ databases">
        <authorList>
            <person name="Corre E."/>
            <person name="Pelletier E."/>
            <person name="Niang G."/>
            <person name="Scheremetjew M."/>
            <person name="Finn R."/>
            <person name="Kale V."/>
            <person name="Holt S."/>
            <person name="Cochrane G."/>
            <person name="Meng A."/>
            <person name="Brown T."/>
            <person name="Cohen L."/>
        </authorList>
    </citation>
    <scope>NUCLEOTIDE SEQUENCE</scope>
    <source>
        <strain evidence="1">CCMP3124</strain>
    </source>
</reference>
<name>A0A7S1TLZ8_9RHOD</name>
<evidence type="ECO:0000313" key="1">
    <source>
        <dbReference type="EMBL" id="CAD9240311.1"/>
    </source>
</evidence>
<dbReference type="AlphaFoldDB" id="A0A7S1TLZ8"/>
<dbReference type="EMBL" id="HBGI01003164">
    <property type="protein sequence ID" value="CAD9240311.1"/>
    <property type="molecule type" value="Transcribed_RNA"/>
</dbReference>
<sequence length="86" mass="9495">MWSPHFVLHASALDARGIANIGYGLALIGLQDSRVSGERARFLNTPISDFERDNLRSVLRSWLNSVQTRAAAMNHIELASSTWSLG</sequence>